<dbReference type="GO" id="GO:0061630">
    <property type="term" value="F:ubiquitin protein ligase activity"/>
    <property type="evidence" value="ECO:0007669"/>
    <property type="project" value="InterPro"/>
</dbReference>
<dbReference type="OrthoDB" id="8062037at2759"/>
<keyword evidence="5" id="KW-0812">Transmembrane</keyword>
<dbReference type="Gene3D" id="3.30.40.10">
    <property type="entry name" value="Zinc/RING finger domain, C3HC4 (zinc finger)"/>
    <property type="match status" value="1"/>
</dbReference>
<dbReference type="InterPro" id="IPR001841">
    <property type="entry name" value="Znf_RING"/>
</dbReference>
<name>A0A4V5ZX79_STECR</name>
<evidence type="ECO:0000259" key="6">
    <source>
        <dbReference type="PROSITE" id="PS50089"/>
    </source>
</evidence>
<evidence type="ECO:0000313" key="7">
    <source>
        <dbReference type="EMBL" id="TKR58715.1"/>
    </source>
</evidence>
<dbReference type="InterPro" id="IPR039577">
    <property type="entry name" value="Rad18"/>
</dbReference>
<keyword evidence="3" id="KW-0862">Zinc</keyword>
<accession>A0A4V5ZX79</accession>
<dbReference type="GO" id="GO:0003697">
    <property type="term" value="F:single-stranded DNA binding"/>
    <property type="evidence" value="ECO:0007669"/>
    <property type="project" value="InterPro"/>
</dbReference>
<evidence type="ECO:0000256" key="1">
    <source>
        <dbReference type="ARBA" id="ARBA00022723"/>
    </source>
</evidence>
<protein>
    <recommendedName>
        <fullName evidence="6">RING-type domain-containing protein</fullName>
    </recommendedName>
</protein>
<keyword evidence="2 4" id="KW-0863">Zinc-finger</keyword>
<dbReference type="GO" id="GO:0006301">
    <property type="term" value="P:DNA damage tolerance"/>
    <property type="evidence" value="ECO:0007669"/>
    <property type="project" value="InterPro"/>
</dbReference>
<dbReference type="EMBL" id="AZBU02000013">
    <property type="protein sequence ID" value="TKR58715.1"/>
    <property type="molecule type" value="Genomic_DNA"/>
</dbReference>
<dbReference type="GO" id="GO:0008270">
    <property type="term" value="F:zinc ion binding"/>
    <property type="evidence" value="ECO:0007669"/>
    <property type="project" value="UniProtKB-KW"/>
</dbReference>
<dbReference type="GO" id="GO:0006513">
    <property type="term" value="P:protein monoubiquitination"/>
    <property type="evidence" value="ECO:0007669"/>
    <property type="project" value="InterPro"/>
</dbReference>
<keyword evidence="8" id="KW-1185">Reference proteome</keyword>
<dbReference type="PROSITE" id="PS50089">
    <property type="entry name" value="ZF_RING_2"/>
    <property type="match status" value="1"/>
</dbReference>
<evidence type="ECO:0000256" key="5">
    <source>
        <dbReference type="SAM" id="Phobius"/>
    </source>
</evidence>
<dbReference type="Proteomes" id="UP000298663">
    <property type="component" value="Unassembled WGS sequence"/>
</dbReference>
<dbReference type="SUPFAM" id="SSF57850">
    <property type="entry name" value="RING/U-box"/>
    <property type="match status" value="1"/>
</dbReference>
<sequence>MKKMALDEIGQIFVCCICHDMPTEAVIVTPCAHKFCSACIWKWREQSRDCPKCRTYICEVLVDRDTSASIEIINRTMATINKAEAAHSAQPAISVPYKRSAKENIALAVFCVAVCYLLKYVILNHFYVFTLGVALFVVFKV</sequence>
<evidence type="ECO:0000256" key="2">
    <source>
        <dbReference type="ARBA" id="ARBA00022771"/>
    </source>
</evidence>
<organism evidence="7 8">
    <name type="scientific">Steinernema carpocapsae</name>
    <name type="common">Entomopathogenic nematode</name>
    <dbReference type="NCBI Taxonomy" id="34508"/>
    <lineage>
        <taxon>Eukaryota</taxon>
        <taxon>Metazoa</taxon>
        <taxon>Ecdysozoa</taxon>
        <taxon>Nematoda</taxon>
        <taxon>Chromadorea</taxon>
        <taxon>Rhabditida</taxon>
        <taxon>Tylenchina</taxon>
        <taxon>Panagrolaimomorpha</taxon>
        <taxon>Strongyloidoidea</taxon>
        <taxon>Steinernematidae</taxon>
        <taxon>Steinernema</taxon>
    </lineage>
</organism>
<keyword evidence="5" id="KW-1133">Transmembrane helix</keyword>
<comment type="caution">
    <text evidence="7">The sequence shown here is derived from an EMBL/GenBank/DDBJ whole genome shotgun (WGS) entry which is preliminary data.</text>
</comment>
<reference evidence="7 8" key="2">
    <citation type="journal article" date="2019" name="G3 (Bethesda)">
        <title>Hybrid Assembly of the Genome of the Entomopathogenic Nematode Steinernema carpocapsae Identifies the X-Chromosome.</title>
        <authorList>
            <person name="Serra L."/>
            <person name="Macchietto M."/>
            <person name="Macias-Munoz A."/>
            <person name="McGill C.J."/>
            <person name="Rodriguez I.M."/>
            <person name="Rodriguez B."/>
            <person name="Murad R."/>
            <person name="Mortazavi A."/>
        </authorList>
    </citation>
    <scope>NUCLEOTIDE SEQUENCE [LARGE SCALE GENOMIC DNA]</scope>
    <source>
        <strain evidence="7 8">ALL</strain>
    </source>
</reference>
<dbReference type="STRING" id="34508.A0A4V5ZX79"/>
<evidence type="ECO:0000256" key="3">
    <source>
        <dbReference type="ARBA" id="ARBA00022833"/>
    </source>
</evidence>
<keyword evidence="1" id="KW-0479">Metal-binding</keyword>
<feature type="transmembrane region" description="Helical" evidence="5">
    <location>
        <begin position="106"/>
        <end position="139"/>
    </location>
</feature>
<dbReference type="InterPro" id="IPR017907">
    <property type="entry name" value="Znf_RING_CS"/>
</dbReference>
<evidence type="ECO:0000313" key="8">
    <source>
        <dbReference type="Proteomes" id="UP000298663"/>
    </source>
</evidence>
<gene>
    <name evidence="7" type="ORF">L596_030125</name>
</gene>
<dbReference type="PANTHER" id="PTHR14134">
    <property type="entry name" value="E3 UBIQUITIN-PROTEIN LIGASE RAD18"/>
    <property type="match status" value="1"/>
</dbReference>
<dbReference type="AlphaFoldDB" id="A0A4V5ZX79"/>
<keyword evidence="5" id="KW-0472">Membrane</keyword>
<dbReference type="InterPro" id="IPR013083">
    <property type="entry name" value="Znf_RING/FYVE/PHD"/>
</dbReference>
<feature type="domain" description="RING-type" evidence="6">
    <location>
        <begin position="15"/>
        <end position="54"/>
    </location>
</feature>
<evidence type="ECO:0000256" key="4">
    <source>
        <dbReference type="PROSITE-ProRule" id="PRU00175"/>
    </source>
</evidence>
<proteinExistence type="predicted"/>
<dbReference type="PROSITE" id="PS00518">
    <property type="entry name" value="ZF_RING_1"/>
    <property type="match status" value="1"/>
</dbReference>
<dbReference type="Pfam" id="PF13923">
    <property type="entry name" value="zf-C3HC4_2"/>
    <property type="match status" value="1"/>
</dbReference>
<dbReference type="SMART" id="SM00184">
    <property type="entry name" value="RING"/>
    <property type="match status" value="1"/>
</dbReference>
<reference evidence="7 8" key="1">
    <citation type="journal article" date="2015" name="Genome Biol.">
        <title>Comparative genomics of Steinernema reveals deeply conserved gene regulatory networks.</title>
        <authorList>
            <person name="Dillman A.R."/>
            <person name="Macchietto M."/>
            <person name="Porter C.F."/>
            <person name="Rogers A."/>
            <person name="Williams B."/>
            <person name="Antoshechkin I."/>
            <person name="Lee M.M."/>
            <person name="Goodwin Z."/>
            <person name="Lu X."/>
            <person name="Lewis E.E."/>
            <person name="Goodrich-Blair H."/>
            <person name="Stock S.P."/>
            <person name="Adams B.J."/>
            <person name="Sternberg P.W."/>
            <person name="Mortazavi A."/>
        </authorList>
    </citation>
    <scope>NUCLEOTIDE SEQUENCE [LARGE SCALE GENOMIC DNA]</scope>
    <source>
        <strain evidence="7 8">ALL</strain>
    </source>
</reference>